<feature type="transmembrane region" description="Helical" evidence="19">
    <location>
        <begin position="167"/>
        <end position="187"/>
    </location>
</feature>
<evidence type="ECO:0000256" key="11">
    <source>
        <dbReference type="ARBA" id="ARBA00022692"/>
    </source>
</evidence>
<feature type="transmembrane region" description="Helical" evidence="19">
    <location>
        <begin position="127"/>
        <end position="147"/>
    </location>
</feature>
<evidence type="ECO:0000256" key="12">
    <source>
        <dbReference type="ARBA" id="ARBA00022695"/>
    </source>
</evidence>
<accession>A0A2G8RD46</accession>
<dbReference type="Pfam" id="PF01148">
    <property type="entry name" value="CTP_transf_1"/>
    <property type="match status" value="1"/>
</dbReference>
<feature type="transmembrane region" description="Helical" evidence="19">
    <location>
        <begin position="241"/>
        <end position="260"/>
    </location>
</feature>
<dbReference type="EMBL" id="AWWI01000100">
    <property type="protein sequence ID" value="PIL19494.1"/>
    <property type="molecule type" value="Genomic_DNA"/>
</dbReference>
<evidence type="ECO:0000256" key="14">
    <source>
        <dbReference type="ARBA" id="ARBA00023098"/>
    </source>
</evidence>
<feature type="transmembrane region" description="Helical" evidence="19">
    <location>
        <begin position="62"/>
        <end position="82"/>
    </location>
</feature>
<evidence type="ECO:0000256" key="6">
    <source>
        <dbReference type="ARBA" id="ARBA00012487"/>
    </source>
</evidence>
<dbReference type="GO" id="GO:0016024">
    <property type="term" value="P:CDP-diacylglycerol biosynthetic process"/>
    <property type="evidence" value="ECO:0007669"/>
    <property type="project" value="UniProtKB-UniPathway"/>
</dbReference>
<keyword evidence="17" id="KW-1208">Phospholipid metabolism</keyword>
<feature type="transmembrane region" description="Helical" evidence="19">
    <location>
        <begin position="102"/>
        <end position="120"/>
    </location>
</feature>
<comment type="pathway">
    <text evidence="4">Lipid metabolism.</text>
</comment>
<reference evidence="20 21" key="1">
    <citation type="submission" date="2013-09" db="EMBL/GenBank/DDBJ databases">
        <title>Genome sequencing of Phaeobacter antarcticus sp. nov. SM1211.</title>
        <authorList>
            <person name="Zhang X.-Y."/>
            <person name="Liu C."/>
            <person name="Chen X.-L."/>
            <person name="Xie B.-B."/>
            <person name="Qin Q.-L."/>
            <person name="Rong J.-C."/>
            <person name="Zhang Y.-Z."/>
        </authorList>
    </citation>
    <scope>NUCLEOTIDE SEQUENCE [LARGE SCALE GENOMIC DNA]</scope>
    <source>
        <strain evidence="20 21">SM1211</strain>
    </source>
</reference>
<sequence>MSSSRWDDLMPRLISAVTMVAIGLLTIWLGGVWFHALTVLICAVMVWELVCMLDSKRSKSSLVLAVVAGSALALAIEVPVAFALPLIMVPSMVGLGRMERGGVTYAVFTAAIMLAGYGLMGLRDDFGLTWMAWLVIVVVVTDVAGYFAGRLIGGPKFWPRVSPKKTWSGTAAGWVGAALVGLAFATLTPAGPGLMGISIAVAMASQIGDIAESAIKRRTGVKDSSNLIPGHGGLLDRFDGMLGAALFIVIVGQMVGLPTGTP</sequence>
<dbReference type="InterPro" id="IPR000374">
    <property type="entry name" value="PC_trans"/>
</dbReference>
<gene>
    <name evidence="20" type="ORF">P775_15250</name>
</gene>
<keyword evidence="8" id="KW-1003">Cell membrane</keyword>
<dbReference type="GO" id="GO:0004605">
    <property type="term" value="F:phosphatidate cytidylyltransferase activity"/>
    <property type="evidence" value="ECO:0007669"/>
    <property type="project" value="UniProtKB-EC"/>
</dbReference>
<dbReference type="PROSITE" id="PS01315">
    <property type="entry name" value="CDS"/>
    <property type="match status" value="1"/>
</dbReference>
<evidence type="ECO:0000256" key="15">
    <source>
        <dbReference type="ARBA" id="ARBA00023136"/>
    </source>
</evidence>
<evidence type="ECO:0000256" key="2">
    <source>
        <dbReference type="ARBA" id="ARBA00004651"/>
    </source>
</evidence>
<dbReference type="OrthoDB" id="9799199at2"/>
<evidence type="ECO:0000256" key="18">
    <source>
        <dbReference type="RuleBase" id="RU003938"/>
    </source>
</evidence>
<comment type="pathway">
    <text evidence="3 18">Phospholipid metabolism; CDP-diacylglycerol biosynthesis; CDP-diacylglycerol from sn-glycerol 3-phosphate: step 3/3.</text>
</comment>
<keyword evidence="21" id="KW-1185">Reference proteome</keyword>
<evidence type="ECO:0000256" key="16">
    <source>
        <dbReference type="ARBA" id="ARBA00023209"/>
    </source>
</evidence>
<proteinExistence type="inferred from homology"/>
<keyword evidence="16" id="KW-0594">Phospholipid biosynthesis</keyword>
<dbReference type="Proteomes" id="UP000231259">
    <property type="component" value="Unassembled WGS sequence"/>
</dbReference>
<dbReference type="UniPathway" id="UPA00557">
    <property type="reaction ID" value="UER00614"/>
</dbReference>
<organism evidence="20 21">
    <name type="scientific">Puniceibacterium antarcticum</name>
    <dbReference type="NCBI Taxonomy" id="1206336"/>
    <lineage>
        <taxon>Bacteria</taxon>
        <taxon>Pseudomonadati</taxon>
        <taxon>Pseudomonadota</taxon>
        <taxon>Alphaproteobacteria</taxon>
        <taxon>Rhodobacterales</taxon>
        <taxon>Paracoccaceae</taxon>
        <taxon>Puniceibacterium</taxon>
    </lineage>
</organism>
<evidence type="ECO:0000256" key="7">
    <source>
        <dbReference type="ARBA" id="ARBA00019373"/>
    </source>
</evidence>
<dbReference type="PANTHER" id="PTHR46382">
    <property type="entry name" value="PHOSPHATIDATE CYTIDYLYLTRANSFERASE"/>
    <property type="match status" value="1"/>
</dbReference>
<evidence type="ECO:0000256" key="19">
    <source>
        <dbReference type="SAM" id="Phobius"/>
    </source>
</evidence>
<keyword evidence="12 18" id="KW-0548">Nucleotidyltransferase</keyword>
<keyword evidence="10 18" id="KW-0808">Transferase</keyword>
<comment type="caution">
    <text evidence="20">The sequence shown here is derived from an EMBL/GenBank/DDBJ whole genome shotgun (WGS) entry which is preliminary data.</text>
</comment>
<evidence type="ECO:0000256" key="8">
    <source>
        <dbReference type="ARBA" id="ARBA00022475"/>
    </source>
</evidence>
<evidence type="ECO:0000256" key="3">
    <source>
        <dbReference type="ARBA" id="ARBA00005119"/>
    </source>
</evidence>
<dbReference type="RefSeq" id="WP_099911656.1">
    <property type="nucleotide sequence ID" value="NZ_AWWI01000100.1"/>
</dbReference>
<comment type="catalytic activity">
    <reaction evidence="1 18">
        <text>a 1,2-diacyl-sn-glycero-3-phosphate + CTP + H(+) = a CDP-1,2-diacyl-sn-glycerol + diphosphate</text>
        <dbReference type="Rhea" id="RHEA:16229"/>
        <dbReference type="ChEBI" id="CHEBI:15378"/>
        <dbReference type="ChEBI" id="CHEBI:33019"/>
        <dbReference type="ChEBI" id="CHEBI:37563"/>
        <dbReference type="ChEBI" id="CHEBI:58332"/>
        <dbReference type="ChEBI" id="CHEBI:58608"/>
        <dbReference type="EC" id="2.7.7.41"/>
    </reaction>
</comment>
<evidence type="ECO:0000256" key="4">
    <source>
        <dbReference type="ARBA" id="ARBA00005189"/>
    </source>
</evidence>
<evidence type="ECO:0000256" key="9">
    <source>
        <dbReference type="ARBA" id="ARBA00022516"/>
    </source>
</evidence>
<keyword evidence="13 19" id="KW-1133">Transmembrane helix</keyword>
<evidence type="ECO:0000256" key="10">
    <source>
        <dbReference type="ARBA" id="ARBA00022679"/>
    </source>
</evidence>
<evidence type="ECO:0000313" key="21">
    <source>
        <dbReference type="Proteomes" id="UP000231259"/>
    </source>
</evidence>
<evidence type="ECO:0000256" key="13">
    <source>
        <dbReference type="ARBA" id="ARBA00022989"/>
    </source>
</evidence>
<keyword evidence="9" id="KW-0444">Lipid biosynthesis</keyword>
<name>A0A2G8RD46_9RHOB</name>
<keyword evidence="15 19" id="KW-0472">Membrane</keyword>
<feature type="transmembrane region" description="Helical" evidence="19">
    <location>
        <begin position="9"/>
        <end position="27"/>
    </location>
</feature>
<dbReference type="AlphaFoldDB" id="A0A2G8RD46"/>
<evidence type="ECO:0000256" key="1">
    <source>
        <dbReference type="ARBA" id="ARBA00001698"/>
    </source>
</evidence>
<comment type="subcellular location">
    <subcellularLocation>
        <location evidence="2">Cell membrane</location>
        <topology evidence="2">Multi-pass membrane protein</topology>
    </subcellularLocation>
</comment>
<dbReference type="PANTHER" id="PTHR46382:SF1">
    <property type="entry name" value="PHOSPHATIDATE CYTIDYLYLTRANSFERASE"/>
    <property type="match status" value="1"/>
</dbReference>
<keyword evidence="14" id="KW-0443">Lipid metabolism</keyword>
<comment type="similarity">
    <text evidence="5 18">Belongs to the CDS family.</text>
</comment>
<protein>
    <recommendedName>
        <fullName evidence="7 18">Phosphatidate cytidylyltransferase</fullName>
        <ecNumber evidence="6 18">2.7.7.41</ecNumber>
    </recommendedName>
</protein>
<evidence type="ECO:0000313" key="20">
    <source>
        <dbReference type="EMBL" id="PIL19494.1"/>
    </source>
</evidence>
<dbReference type="EC" id="2.7.7.41" evidence="6 18"/>
<dbReference type="GO" id="GO:0005886">
    <property type="term" value="C:plasma membrane"/>
    <property type="evidence" value="ECO:0007669"/>
    <property type="project" value="UniProtKB-SubCell"/>
</dbReference>
<evidence type="ECO:0000256" key="17">
    <source>
        <dbReference type="ARBA" id="ARBA00023264"/>
    </source>
</evidence>
<keyword evidence="11 18" id="KW-0812">Transmembrane</keyword>
<evidence type="ECO:0000256" key="5">
    <source>
        <dbReference type="ARBA" id="ARBA00010185"/>
    </source>
</evidence>